<name>A0A4R3RGK0_9HYPH</name>
<evidence type="ECO:0000313" key="3">
    <source>
        <dbReference type="Proteomes" id="UP000295507"/>
    </source>
</evidence>
<sequence length="164" mass="17770">MAGNKNSGGSNKLSDAEKIRRGTFRPDRSEAAYNERAAANVVTGVFLSDIPVPTFPLNEFGKKTYEKFAQLLLDQGKLTSVTAAHCESLGMIDMRINGKITAGKIPTADDMKQRTSIIRMLGVAENAPVIAGGTKNRFEGAGFSNSRSSPYRLRPYRAIDTGKL</sequence>
<dbReference type="RefSeq" id="WP_132552909.1">
    <property type="nucleotide sequence ID" value="NZ_SMBK01000013.1"/>
</dbReference>
<dbReference type="EMBL" id="SMBK01000013">
    <property type="protein sequence ID" value="TCU34151.1"/>
    <property type="molecule type" value="Genomic_DNA"/>
</dbReference>
<proteinExistence type="predicted"/>
<feature type="compositionally biased region" description="Polar residues" evidence="1">
    <location>
        <begin position="1"/>
        <end position="13"/>
    </location>
</feature>
<comment type="caution">
    <text evidence="2">The sequence shown here is derived from an EMBL/GenBank/DDBJ whole genome shotgun (WGS) entry which is preliminary data.</text>
</comment>
<dbReference type="AlphaFoldDB" id="A0A4R3RGK0"/>
<protein>
    <submittedName>
        <fullName evidence="2">Uncharacterized protein</fullName>
    </submittedName>
</protein>
<evidence type="ECO:0000256" key="1">
    <source>
        <dbReference type="SAM" id="MobiDB-lite"/>
    </source>
</evidence>
<reference evidence="2 3" key="1">
    <citation type="submission" date="2019-03" db="EMBL/GenBank/DDBJ databases">
        <title>Genomic Encyclopedia of Type Strains, Phase IV (KMG-V): Genome sequencing to study the core and pangenomes of soil and plant-associated prokaryotes.</title>
        <authorList>
            <person name="Whitman W."/>
        </authorList>
    </citation>
    <scope>NUCLEOTIDE SEQUENCE [LARGE SCALE GENOMIC DNA]</scope>
    <source>
        <strain evidence="2 3">IE4868</strain>
    </source>
</reference>
<gene>
    <name evidence="2" type="ORF">EV129_113136</name>
</gene>
<feature type="compositionally biased region" description="Basic and acidic residues" evidence="1">
    <location>
        <begin position="14"/>
        <end position="27"/>
    </location>
</feature>
<organism evidence="2 3">
    <name type="scientific">Rhizobium azibense</name>
    <dbReference type="NCBI Taxonomy" id="1136135"/>
    <lineage>
        <taxon>Bacteria</taxon>
        <taxon>Pseudomonadati</taxon>
        <taxon>Pseudomonadota</taxon>
        <taxon>Alphaproteobacteria</taxon>
        <taxon>Hyphomicrobiales</taxon>
        <taxon>Rhizobiaceae</taxon>
        <taxon>Rhizobium/Agrobacterium group</taxon>
        <taxon>Rhizobium</taxon>
    </lineage>
</organism>
<dbReference type="Proteomes" id="UP000295507">
    <property type="component" value="Unassembled WGS sequence"/>
</dbReference>
<evidence type="ECO:0000313" key="2">
    <source>
        <dbReference type="EMBL" id="TCU34151.1"/>
    </source>
</evidence>
<accession>A0A4R3RGK0</accession>
<feature type="region of interest" description="Disordered" evidence="1">
    <location>
        <begin position="1"/>
        <end position="27"/>
    </location>
</feature>